<dbReference type="Gene3D" id="2.40.50.100">
    <property type="match status" value="1"/>
</dbReference>
<keyword evidence="3" id="KW-0812">Transmembrane</keyword>
<dbReference type="Gene3D" id="2.40.420.20">
    <property type="match status" value="1"/>
</dbReference>
<keyword evidence="3" id="KW-0472">Membrane</keyword>
<sequence length="419" mass="46835">MDVLIPKKKWSFITRWWWLGALVLAATGLAVMYWPRPGQRLHVAASRLTISPVTQGNFQEFTAIDGVVQPLRTVYLDAAEAGTVQQVLVEEGSTLTAGQPLLRLANPDLQLEMVNRETAVYELMNNLRNTRNQLLQIRILRQNQLAEIDFQLAEAKRVFDTNQALYDQQVIARQDYLQSQNAYHYQRRRRQLTQQTLRQDSIAMQQQLGTMQESVQRMSSNLALMRRKLDDLLLRAPVGGRLSSLAAEVGEAKTRGQRLGQIDALVGVKLHATVDEFYIARIETGQAGEVIIEGQAYALRVTKIFAQVAKGLQIDLAFTGASPPGLRRGQTLPIRLALSAKAPAVLLPKGGFYQQTVGNWAFKLAADGSRAQRVAIRLGRQNPDYYEVLAGLQPGDQVVTSSYEGYADQQELVLDNRQP</sequence>
<protein>
    <submittedName>
        <fullName evidence="5">HlyD family efflux transporter periplasmic adaptor subunit</fullName>
    </submittedName>
</protein>
<keyword evidence="3" id="KW-1133">Transmembrane helix</keyword>
<dbReference type="AlphaFoldDB" id="A0A7Y7PSU6"/>
<comment type="subcellular location">
    <subcellularLocation>
        <location evidence="1">Cell envelope</location>
    </subcellularLocation>
</comment>
<dbReference type="GO" id="GO:0030313">
    <property type="term" value="C:cell envelope"/>
    <property type="evidence" value="ECO:0007669"/>
    <property type="project" value="UniProtKB-SubCell"/>
</dbReference>
<evidence type="ECO:0000313" key="6">
    <source>
        <dbReference type="Proteomes" id="UP000565521"/>
    </source>
</evidence>
<comment type="caution">
    <text evidence="5">The sequence shown here is derived from an EMBL/GenBank/DDBJ whole genome shotgun (WGS) entry which is preliminary data.</text>
</comment>
<name>A0A7Y7PSU6_9BACT</name>
<dbReference type="RefSeq" id="WP_176910209.1">
    <property type="nucleotide sequence ID" value="NZ_JABKAU010000065.1"/>
</dbReference>
<dbReference type="EMBL" id="JABKAU010000065">
    <property type="protein sequence ID" value="NVO33398.1"/>
    <property type="molecule type" value="Genomic_DNA"/>
</dbReference>
<dbReference type="Pfam" id="PF25967">
    <property type="entry name" value="RND-MFP_C"/>
    <property type="match status" value="1"/>
</dbReference>
<dbReference type="PANTHER" id="PTHR32347">
    <property type="entry name" value="EFFLUX SYSTEM COMPONENT YKNX-RELATED"/>
    <property type="match status" value="1"/>
</dbReference>
<dbReference type="Proteomes" id="UP000565521">
    <property type="component" value="Unassembled WGS sequence"/>
</dbReference>
<accession>A0A7Y7PSU6</accession>
<organism evidence="5 6">
    <name type="scientific">Hymenobacter lapidiphilus</name>
    <dbReference type="NCBI Taxonomy" id="2608003"/>
    <lineage>
        <taxon>Bacteria</taxon>
        <taxon>Pseudomonadati</taxon>
        <taxon>Bacteroidota</taxon>
        <taxon>Cytophagia</taxon>
        <taxon>Cytophagales</taxon>
        <taxon>Hymenobacteraceae</taxon>
        <taxon>Hymenobacter</taxon>
    </lineage>
</organism>
<evidence type="ECO:0000259" key="4">
    <source>
        <dbReference type="Pfam" id="PF25967"/>
    </source>
</evidence>
<keyword evidence="2" id="KW-0175">Coiled coil</keyword>
<reference evidence="5 6" key="1">
    <citation type="submission" date="2020-05" db="EMBL/GenBank/DDBJ databases">
        <title>Hymenobacter terrestris sp. nov. and Hymenobacter lapidiphilus sp. nov., isolated from regoliths in Antarctica.</title>
        <authorList>
            <person name="Sedlacek I."/>
            <person name="Pantucek R."/>
            <person name="Zeman M."/>
            <person name="Holochova P."/>
            <person name="Kralova S."/>
            <person name="Stankova E."/>
            <person name="Sedo O."/>
            <person name="Micenkova L."/>
            <person name="Svec P."/>
            <person name="Gupta V."/>
            <person name="Sood U."/>
            <person name="Korpole U.S."/>
            <person name="Lal R."/>
        </authorList>
    </citation>
    <scope>NUCLEOTIDE SEQUENCE [LARGE SCALE GENOMIC DNA]</scope>
    <source>
        <strain evidence="5 6">P5342</strain>
    </source>
</reference>
<dbReference type="Gene3D" id="2.40.30.170">
    <property type="match status" value="1"/>
</dbReference>
<dbReference type="InterPro" id="IPR050465">
    <property type="entry name" value="UPF0194_transport"/>
</dbReference>
<keyword evidence="6" id="KW-1185">Reference proteome</keyword>
<gene>
    <name evidence="5" type="ORF">HW554_19500</name>
</gene>
<dbReference type="Gene3D" id="1.10.287.470">
    <property type="entry name" value="Helix hairpin bin"/>
    <property type="match status" value="1"/>
</dbReference>
<dbReference type="InterPro" id="IPR058627">
    <property type="entry name" value="MdtA-like_C"/>
</dbReference>
<feature type="transmembrane region" description="Helical" evidence="3">
    <location>
        <begin position="16"/>
        <end position="34"/>
    </location>
</feature>
<evidence type="ECO:0000313" key="5">
    <source>
        <dbReference type="EMBL" id="NVO33398.1"/>
    </source>
</evidence>
<dbReference type="PANTHER" id="PTHR32347:SF23">
    <property type="entry name" value="BLL5650 PROTEIN"/>
    <property type="match status" value="1"/>
</dbReference>
<evidence type="ECO:0000256" key="1">
    <source>
        <dbReference type="ARBA" id="ARBA00004196"/>
    </source>
</evidence>
<feature type="domain" description="Multidrug resistance protein MdtA-like C-terminal permuted SH3" evidence="4">
    <location>
        <begin position="344"/>
        <end position="402"/>
    </location>
</feature>
<evidence type="ECO:0000256" key="3">
    <source>
        <dbReference type="SAM" id="Phobius"/>
    </source>
</evidence>
<proteinExistence type="predicted"/>
<evidence type="ECO:0000256" key="2">
    <source>
        <dbReference type="ARBA" id="ARBA00023054"/>
    </source>
</evidence>